<comment type="subunit">
    <text evidence="4">Homodimer.</text>
</comment>
<comment type="cofactor">
    <cofactor evidence="1 12">
        <name>pyridoxal 5'-phosphate</name>
        <dbReference type="ChEBI" id="CHEBI:597326"/>
    </cofactor>
</comment>
<proteinExistence type="inferred from homology"/>
<evidence type="ECO:0000256" key="11">
    <source>
        <dbReference type="ARBA" id="ARBA00047715"/>
    </source>
</evidence>
<dbReference type="InterPro" id="IPR001917">
    <property type="entry name" value="Aminotrans_II_pyridoxalP_BS"/>
</dbReference>
<evidence type="ECO:0000256" key="8">
    <source>
        <dbReference type="ARBA" id="ARBA00022898"/>
    </source>
</evidence>
<evidence type="ECO:0000256" key="2">
    <source>
        <dbReference type="ARBA" id="ARBA00004746"/>
    </source>
</evidence>
<evidence type="ECO:0000259" key="13">
    <source>
        <dbReference type="Pfam" id="PF00155"/>
    </source>
</evidence>
<dbReference type="PANTHER" id="PTHR13693:SF100">
    <property type="entry name" value="8-AMINO-7-OXONONANOATE SYNTHASE"/>
    <property type="match status" value="1"/>
</dbReference>
<evidence type="ECO:0000256" key="9">
    <source>
        <dbReference type="ARBA" id="ARBA00032610"/>
    </source>
</evidence>
<dbReference type="Pfam" id="PF00155">
    <property type="entry name" value="Aminotran_1_2"/>
    <property type="match status" value="1"/>
</dbReference>
<evidence type="ECO:0000256" key="4">
    <source>
        <dbReference type="ARBA" id="ARBA00011738"/>
    </source>
</evidence>
<protein>
    <recommendedName>
        <fullName evidence="5">8-amino-7-oxononanoate synthase</fullName>
        <ecNumber evidence="5">2.3.1.47</ecNumber>
    </recommendedName>
    <alternativeName>
        <fullName evidence="9">7-keto-8-amino-pelargonic acid synthase</fullName>
    </alternativeName>
    <alternativeName>
        <fullName evidence="10">8-amino-7-ketopelargonate synthase</fullName>
    </alternativeName>
</protein>
<evidence type="ECO:0000256" key="6">
    <source>
        <dbReference type="ARBA" id="ARBA00022679"/>
    </source>
</evidence>
<dbReference type="PANTHER" id="PTHR13693">
    <property type="entry name" value="CLASS II AMINOTRANSFERASE/8-AMINO-7-OXONONANOATE SYNTHASE"/>
    <property type="match status" value="1"/>
</dbReference>
<keyword evidence="8 12" id="KW-0663">Pyridoxal phosphate</keyword>
<dbReference type="GO" id="GO:0008710">
    <property type="term" value="F:8-amino-7-oxononanoate synthase activity"/>
    <property type="evidence" value="ECO:0007669"/>
    <property type="project" value="UniProtKB-EC"/>
</dbReference>
<dbReference type="InterPro" id="IPR015421">
    <property type="entry name" value="PyrdxlP-dep_Trfase_major"/>
</dbReference>
<dbReference type="Gene3D" id="3.40.640.10">
    <property type="entry name" value="Type I PLP-dependent aspartate aminotransferase-like (Major domain)"/>
    <property type="match status" value="1"/>
</dbReference>
<keyword evidence="6 14" id="KW-0808">Transferase</keyword>
<dbReference type="SUPFAM" id="SSF53383">
    <property type="entry name" value="PLP-dependent transferases"/>
    <property type="match status" value="1"/>
</dbReference>
<evidence type="ECO:0000256" key="12">
    <source>
        <dbReference type="RuleBase" id="RU003693"/>
    </source>
</evidence>
<dbReference type="PROSITE" id="PS00599">
    <property type="entry name" value="AA_TRANSFER_CLASS_2"/>
    <property type="match status" value="1"/>
</dbReference>
<keyword evidence="7" id="KW-0093">Biotin biosynthesis</keyword>
<evidence type="ECO:0000256" key="10">
    <source>
        <dbReference type="ARBA" id="ARBA00033381"/>
    </source>
</evidence>
<organism evidence="14 15">
    <name type="scientific">Sphingomonas endophytica</name>
    <dbReference type="NCBI Taxonomy" id="869719"/>
    <lineage>
        <taxon>Bacteria</taxon>
        <taxon>Pseudomonadati</taxon>
        <taxon>Pseudomonadota</taxon>
        <taxon>Alphaproteobacteria</taxon>
        <taxon>Sphingomonadales</taxon>
        <taxon>Sphingomonadaceae</taxon>
        <taxon>Sphingomonas</taxon>
    </lineage>
</organism>
<comment type="similarity">
    <text evidence="3">Belongs to the class-II pyridoxal-phosphate-dependent aminotransferase family. BioF subfamily.</text>
</comment>
<comment type="pathway">
    <text evidence="2">Cofactor biosynthesis; biotin biosynthesis.</text>
</comment>
<evidence type="ECO:0000256" key="5">
    <source>
        <dbReference type="ARBA" id="ARBA00013187"/>
    </source>
</evidence>
<evidence type="ECO:0000256" key="7">
    <source>
        <dbReference type="ARBA" id="ARBA00022756"/>
    </source>
</evidence>
<accession>A0A7X0MP59</accession>
<dbReference type="EMBL" id="JACHBT010000016">
    <property type="protein sequence ID" value="MBB6505876.1"/>
    <property type="molecule type" value="Genomic_DNA"/>
</dbReference>
<evidence type="ECO:0000256" key="3">
    <source>
        <dbReference type="ARBA" id="ARBA00010008"/>
    </source>
</evidence>
<dbReference type="EC" id="2.3.1.47" evidence="5"/>
<dbReference type="InterPro" id="IPR015422">
    <property type="entry name" value="PyrdxlP-dep_Trfase_small"/>
</dbReference>
<reference evidence="14 15" key="1">
    <citation type="submission" date="2020-08" db="EMBL/GenBank/DDBJ databases">
        <title>The Agave Microbiome: Exploring the role of microbial communities in plant adaptations to desert environments.</title>
        <authorList>
            <person name="Partida-Martinez L.P."/>
        </authorList>
    </citation>
    <scope>NUCLEOTIDE SEQUENCE [LARGE SCALE GENOMIC DNA]</scope>
    <source>
        <strain evidence="14 15">AS3.13</strain>
    </source>
</reference>
<evidence type="ECO:0000313" key="14">
    <source>
        <dbReference type="EMBL" id="MBB6505876.1"/>
    </source>
</evidence>
<dbReference type="InterPro" id="IPR050087">
    <property type="entry name" value="AON_synthase_class-II"/>
</dbReference>
<dbReference type="Proteomes" id="UP000522313">
    <property type="component" value="Unassembled WGS sequence"/>
</dbReference>
<keyword evidence="14" id="KW-0012">Acyltransferase</keyword>
<dbReference type="GO" id="GO:0009102">
    <property type="term" value="P:biotin biosynthetic process"/>
    <property type="evidence" value="ECO:0007669"/>
    <property type="project" value="UniProtKB-KW"/>
</dbReference>
<reference evidence="14 15" key="2">
    <citation type="submission" date="2020-08" db="EMBL/GenBank/DDBJ databases">
        <authorList>
            <person name="Partida-Martinez L."/>
            <person name="Huntemann M."/>
            <person name="Clum A."/>
            <person name="Wang J."/>
            <person name="Palaniappan K."/>
            <person name="Ritter S."/>
            <person name="Chen I.-M."/>
            <person name="Stamatis D."/>
            <person name="Reddy T."/>
            <person name="O'Malley R."/>
            <person name="Daum C."/>
            <person name="Shapiro N."/>
            <person name="Ivanova N."/>
            <person name="Kyrpides N."/>
            <person name="Woyke T."/>
        </authorList>
    </citation>
    <scope>NUCLEOTIDE SEQUENCE [LARGE SCALE GENOMIC DNA]</scope>
    <source>
        <strain evidence="14 15">AS3.13</strain>
    </source>
</reference>
<dbReference type="Gene3D" id="3.90.1150.10">
    <property type="entry name" value="Aspartate Aminotransferase, domain 1"/>
    <property type="match status" value="1"/>
</dbReference>
<comment type="catalytic activity">
    <reaction evidence="11">
        <text>6-carboxyhexanoyl-[ACP] + L-alanine + H(+) = (8S)-8-amino-7-oxononanoate + holo-[ACP] + CO2</text>
        <dbReference type="Rhea" id="RHEA:42288"/>
        <dbReference type="Rhea" id="RHEA-COMP:9685"/>
        <dbReference type="Rhea" id="RHEA-COMP:9955"/>
        <dbReference type="ChEBI" id="CHEBI:15378"/>
        <dbReference type="ChEBI" id="CHEBI:16526"/>
        <dbReference type="ChEBI" id="CHEBI:57972"/>
        <dbReference type="ChEBI" id="CHEBI:64479"/>
        <dbReference type="ChEBI" id="CHEBI:78846"/>
        <dbReference type="ChEBI" id="CHEBI:149468"/>
        <dbReference type="EC" id="2.3.1.47"/>
    </reaction>
</comment>
<dbReference type="RefSeq" id="WP_184506887.1">
    <property type="nucleotide sequence ID" value="NZ_JACHBT010000016.1"/>
</dbReference>
<name>A0A7X0MP59_9SPHN</name>
<sequence length="372" mass="38544">MQLVAQRAHLSALADAGRLRTLAPRRGVDLSSNDYLALSTAPRLVAAAQAALARGVALGSGGSRLLRGNDVEHEALEAEAAAFFGAEAALSFGSGYAANTALLSSVPQPGDLIVHDALVHASMHDGMRLGRATCVAAAHGDPQAVDDAIAAWRAGGGTGTPWIAVESLYSMDGDLTDVAAYLAVADRHDAMLVVDEAHATGVWGARGRGVAEAWHGRANLVTLNTFGKALGCEGAVLCGPAIVRDFLIARARPFIFSTAPSPLSAAVARESLRIVADEPDRRAKLHALIEAARRHLSPLGARVESQIVPLVIGDDRATMRVAAAVQAAGFDVRGIRPPTVPAGTARLRIALTLHVGEAEIAALADVLEELLP</sequence>
<gene>
    <name evidence="14" type="ORF">F4693_002873</name>
</gene>
<dbReference type="AlphaFoldDB" id="A0A7X0MP59"/>
<evidence type="ECO:0000256" key="1">
    <source>
        <dbReference type="ARBA" id="ARBA00001933"/>
    </source>
</evidence>
<dbReference type="InterPro" id="IPR004839">
    <property type="entry name" value="Aminotransferase_I/II_large"/>
</dbReference>
<evidence type="ECO:0000313" key="15">
    <source>
        <dbReference type="Proteomes" id="UP000522313"/>
    </source>
</evidence>
<dbReference type="InterPro" id="IPR015424">
    <property type="entry name" value="PyrdxlP-dep_Trfase"/>
</dbReference>
<feature type="domain" description="Aminotransferase class I/classII large" evidence="13">
    <location>
        <begin position="27"/>
        <end position="364"/>
    </location>
</feature>
<dbReference type="GO" id="GO:0030170">
    <property type="term" value="F:pyridoxal phosphate binding"/>
    <property type="evidence" value="ECO:0007669"/>
    <property type="project" value="InterPro"/>
</dbReference>
<comment type="caution">
    <text evidence="14">The sequence shown here is derived from an EMBL/GenBank/DDBJ whole genome shotgun (WGS) entry which is preliminary data.</text>
</comment>